<sequence length="60" mass="6820">MPQLVTAPWLFILLSSWVILLFFTTTKILKFTFLNEPSTLAFKNTNLNLNGTPNSCFSHS</sequence>
<keyword evidence="9 12" id="KW-0496">Mitochondrion</keyword>
<evidence type="ECO:0000256" key="13">
    <source>
        <dbReference type="SAM" id="Phobius"/>
    </source>
</evidence>
<dbReference type="Pfam" id="PF00895">
    <property type="entry name" value="ATP-synt_8"/>
    <property type="match status" value="1"/>
</dbReference>
<feature type="transmembrane region" description="Helical" evidence="13">
    <location>
        <begin position="6"/>
        <end position="24"/>
    </location>
</feature>
<geneLocation type="mitochondrion" evidence="14"/>
<keyword evidence="7 13" id="KW-1133">Transmembrane helix</keyword>
<proteinExistence type="inferred from homology"/>
<accession>A0A7M3USJ3</accession>
<evidence type="ECO:0000256" key="3">
    <source>
        <dbReference type="ARBA" id="ARBA00022448"/>
    </source>
</evidence>
<dbReference type="InterPro" id="IPR001421">
    <property type="entry name" value="ATP8_metazoa"/>
</dbReference>
<evidence type="ECO:0000256" key="1">
    <source>
        <dbReference type="ARBA" id="ARBA00004304"/>
    </source>
</evidence>
<keyword evidence="8 12" id="KW-0406">Ion transport</keyword>
<evidence type="ECO:0000256" key="2">
    <source>
        <dbReference type="ARBA" id="ARBA00008892"/>
    </source>
</evidence>
<dbReference type="GO" id="GO:0031966">
    <property type="term" value="C:mitochondrial membrane"/>
    <property type="evidence" value="ECO:0007669"/>
    <property type="project" value="UniProtKB-SubCell"/>
</dbReference>
<evidence type="ECO:0000256" key="4">
    <source>
        <dbReference type="ARBA" id="ARBA00022547"/>
    </source>
</evidence>
<keyword evidence="10 13" id="KW-0472">Membrane</keyword>
<evidence type="ECO:0000256" key="9">
    <source>
        <dbReference type="ARBA" id="ARBA00023128"/>
    </source>
</evidence>
<name>A0A7M3USJ3_9NEOB</name>
<dbReference type="EMBL" id="MT627173">
    <property type="protein sequence ID" value="QOJ44738.1"/>
    <property type="molecule type" value="Genomic_DNA"/>
</dbReference>
<dbReference type="GO" id="GO:0015078">
    <property type="term" value="F:proton transmembrane transporter activity"/>
    <property type="evidence" value="ECO:0007669"/>
    <property type="project" value="InterPro"/>
</dbReference>
<evidence type="ECO:0000256" key="11">
    <source>
        <dbReference type="ARBA" id="ARBA00023310"/>
    </source>
</evidence>
<evidence type="ECO:0000313" key="14">
    <source>
        <dbReference type="EMBL" id="QOJ44738.1"/>
    </source>
</evidence>
<evidence type="ECO:0000256" key="6">
    <source>
        <dbReference type="ARBA" id="ARBA00022781"/>
    </source>
</evidence>
<dbReference type="AlphaFoldDB" id="A0A7M3USJ3"/>
<keyword evidence="4 12" id="KW-0138">CF(0)</keyword>
<evidence type="ECO:0000256" key="7">
    <source>
        <dbReference type="ARBA" id="ARBA00022989"/>
    </source>
</evidence>
<keyword evidence="5 12" id="KW-0812">Transmembrane</keyword>
<comment type="subcellular location">
    <subcellularLocation>
        <location evidence="1 12">Mitochondrion membrane</location>
        <topology evidence="1 12">Single-pass membrane protein</topology>
    </subcellularLocation>
</comment>
<evidence type="ECO:0000256" key="10">
    <source>
        <dbReference type="ARBA" id="ARBA00023136"/>
    </source>
</evidence>
<comment type="similarity">
    <text evidence="2 12">Belongs to the ATPase protein 8 family.</text>
</comment>
<reference evidence="14" key="1">
    <citation type="journal article" date="2020" name="J. Biogeogr.">
        <title>Historical biogeography identifies a possible role of Miocene wetlands in the diversification of the Amazonian rocket frogs (Aromobatidae: Allobates).</title>
        <authorList>
            <person name="Rejaud A."/>
            <person name="Rodrigues M.T."/>
            <person name="Crawford A.J."/>
            <person name="Castroviejo-Fisher S."/>
            <person name="Jaramillo A.F."/>
            <person name="Chaparro J.C."/>
            <person name="Glaw F."/>
            <person name="Gagliardi-Urrutia G."/>
            <person name="Moravec J."/>
            <person name="De la Riva I.J."/>
            <person name="Perez P."/>
            <person name="Lima A.P."/>
            <person name="Werneck F.P."/>
            <person name="Hrbek T."/>
            <person name="Ron S.R."/>
            <person name="Ernst R."/>
            <person name="Kok P.J.R."/>
            <person name="Driskell A."/>
            <person name="Chave J."/>
            <person name="Fouquet A."/>
        </authorList>
    </citation>
    <scope>NUCLEOTIDE SEQUENCE</scope>
</reference>
<gene>
    <name evidence="14" type="primary">ATP8</name>
</gene>
<protein>
    <recommendedName>
        <fullName evidence="12">ATP synthase complex subunit 8</fullName>
    </recommendedName>
</protein>
<evidence type="ECO:0000256" key="12">
    <source>
        <dbReference type="RuleBase" id="RU003661"/>
    </source>
</evidence>
<evidence type="ECO:0000256" key="5">
    <source>
        <dbReference type="ARBA" id="ARBA00022692"/>
    </source>
</evidence>
<keyword evidence="3 12" id="KW-0813">Transport</keyword>
<keyword evidence="6 12" id="KW-0375">Hydrogen ion transport</keyword>
<dbReference type="GO" id="GO:0015986">
    <property type="term" value="P:proton motive force-driven ATP synthesis"/>
    <property type="evidence" value="ECO:0007669"/>
    <property type="project" value="InterPro"/>
</dbReference>
<evidence type="ECO:0000256" key="8">
    <source>
        <dbReference type="ARBA" id="ARBA00023065"/>
    </source>
</evidence>
<keyword evidence="11" id="KW-0066">ATP synthesis</keyword>
<organism evidence="14">
    <name type="scientific">Allobates aff. magnussoni AR-2020</name>
    <dbReference type="NCBI Taxonomy" id="2772348"/>
    <lineage>
        <taxon>Eukaryota</taxon>
        <taxon>Metazoa</taxon>
        <taxon>Chordata</taxon>
        <taxon>Craniata</taxon>
        <taxon>Vertebrata</taxon>
        <taxon>Euteleostomi</taxon>
        <taxon>Amphibia</taxon>
        <taxon>Batrachia</taxon>
        <taxon>Anura</taxon>
        <taxon>Neobatrachia</taxon>
        <taxon>Hyloidea</taxon>
        <taxon>Aromobatidae</taxon>
        <taxon>Allobatinae</taxon>
        <taxon>Allobates</taxon>
    </lineage>
</organism>
<dbReference type="GO" id="GO:0045259">
    <property type="term" value="C:proton-transporting ATP synthase complex"/>
    <property type="evidence" value="ECO:0007669"/>
    <property type="project" value="UniProtKB-KW"/>
</dbReference>